<dbReference type="Proteomes" id="UP000053789">
    <property type="component" value="Unassembled WGS sequence"/>
</dbReference>
<dbReference type="GO" id="GO:0008270">
    <property type="term" value="F:zinc ion binding"/>
    <property type="evidence" value="ECO:0007669"/>
    <property type="project" value="UniProtKB-KW"/>
</dbReference>
<dbReference type="EMBL" id="KN846987">
    <property type="protein sequence ID" value="KIW93184.1"/>
    <property type="molecule type" value="Genomic_DNA"/>
</dbReference>
<dbReference type="GO" id="GO:0000785">
    <property type="term" value="C:chromatin"/>
    <property type="evidence" value="ECO:0007669"/>
    <property type="project" value="TreeGrafter"/>
</dbReference>
<dbReference type="GO" id="GO:0000981">
    <property type="term" value="F:DNA-binding transcription factor activity, RNA polymerase II-specific"/>
    <property type="evidence" value="ECO:0007669"/>
    <property type="project" value="UniProtKB-ARBA"/>
</dbReference>
<dbReference type="HOGENOM" id="CLU_027084_1_0_1"/>
<dbReference type="PANTHER" id="PTHR14003:SF20">
    <property type="entry name" value="FINGER DOMAIN PROTEIN, PUTATIVE (AFU_ORTHOLOGUE AFUA_4G10380)-RELATED"/>
    <property type="match status" value="1"/>
</dbReference>
<evidence type="ECO:0000256" key="4">
    <source>
        <dbReference type="ARBA" id="ARBA00022833"/>
    </source>
</evidence>
<dbReference type="Gene3D" id="3.30.160.60">
    <property type="entry name" value="Classic Zinc Finger"/>
    <property type="match status" value="4"/>
</dbReference>
<dbReference type="SUPFAM" id="SSF57667">
    <property type="entry name" value="beta-beta-alpha zinc fingers"/>
    <property type="match status" value="2"/>
</dbReference>
<dbReference type="FunFam" id="3.30.160.60:FF:000125">
    <property type="entry name" value="Putative zinc finger protein 143"/>
    <property type="match status" value="1"/>
</dbReference>
<keyword evidence="3 5" id="KW-0863">Zinc-finger</keyword>
<dbReference type="InterPro" id="IPR036236">
    <property type="entry name" value="Znf_C2H2_sf"/>
</dbReference>
<dbReference type="GO" id="GO:0000978">
    <property type="term" value="F:RNA polymerase II cis-regulatory region sequence-specific DNA binding"/>
    <property type="evidence" value="ECO:0007669"/>
    <property type="project" value="TreeGrafter"/>
</dbReference>
<keyword evidence="1" id="KW-0479">Metal-binding</keyword>
<dbReference type="Pfam" id="PF00096">
    <property type="entry name" value="zf-C2H2"/>
    <property type="match status" value="4"/>
</dbReference>
<reference evidence="8" key="1">
    <citation type="submission" date="2015-01" db="EMBL/GenBank/DDBJ databases">
        <title>The Genome Sequence of Cladophialophora bantiana CBS 173.52.</title>
        <authorList>
            <consortium name="The Broad Institute Genomics Platform"/>
            <person name="Cuomo C."/>
            <person name="de Hoog S."/>
            <person name="Gorbushina A."/>
            <person name="Stielow B."/>
            <person name="Teixiera M."/>
            <person name="Abouelleil A."/>
            <person name="Chapman S.B."/>
            <person name="Priest M."/>
            <person name="Young S.K."/>
            <person name="Wortman J."/>
            <person name="Nusbaum C."/>
            <person name="Birren B."/>
        </authorList>
    </citation>
    <scope>NUCLEOTIDE SEQUENCE [LARGE SCALE GENOMIC DNA]</scope>
    <source>
        <strain evidence="8">CBS 173.52</strain>
    </source>
</reference>
<feature type="compositionally biased region" description="Low complexity" evidence="6">
    <location>
        <begin position="278"/>
        <end position="291"/>
    </location>
</feature>
<gene>
    <name evidence="8" type="ORF">Z519_05789</name>
</gene>
<dbReference type="PROSITE" id="PS50157">
    <property type="entry name" value="ZINC_FINGER_C2H2_2"/>
    <property type="match status" value="4"/>
</dbReference>
<dbReference type="VEuPathDB" id="FungiDB:Z519_05789"/>
<evidence type="ECO:0000256" key="5">
    <source>
        <dbReference type="PROSITE-ProRule" id="PRU00042"/>
    </source>
</evidence>
<feature type="compositionally biased region" description="Pro residues" evidence="6">
    <location>
        <begin position="370"/>
        <end position="379"/>
    </location>
</feature>
<dbReference type="GeneID" id="27698717"/>
<evidence type="ECO:0000313" key="9">
    <source>
        <dbReference type="Proteomes" id="UP000053789"/>
    </source>
</evidence>
<evidence type="ECO:0000256" key="2">
    <source>
        <dbReference type="ARBA" id="ARBA00022737"/>
    </source>
</evidence>
<dbReference type="FunFam" id="3.30.160.60:FF:002343">
    <property type="entry name" value="Zinc finger protein 33A"/>
    <property type="match status" value="2"/>
</dbReference>
<accession>A0A0D2I8R3</accession>
<organism evidence="8 9">
    <name type="scientific">Cladophialophora bantiana (strain ATCC 10958 / CBS 173.52 / CDC B-1940 / NIH 8579)</name>
    <name type="common">Xylohypha bantiana</name>
    <dbReference type="NCBI Taxonomy" id="1442370"/>
    <lineage>
        <taxon>Eukaryota</taxon>
        <taxon>Fungi</taxon>
        <taxon>Dikarya</taxon>
        <taxon>Ascomycota</taxon>
        <taxon>Pezizomycotina</taxon>
        <taxon>Eurotiomycetes</taxon>
        <taxon>Chaetothyriomycetidae</taxon>
        <taxon>Chaetothyriales</taxon>
        <taxon>Herpotrichiellaceae</taxon>
        <taxon>Cladophialophora</taxon>
    </lineage>
</organism>
<feature type="domain" description="C2H2-type" evidence="7">
    <location>
        <begin position="169"/>
        <end position="198"/>
    </location>
</feature>
<dbReference type="InterPro" id="IPR013087">
    <property type="entry name" value="Znf_C2H2_type"/>
</dbReference>
<dbReference type="PROSITE" id="PS00028">
    <property type="entry name" value="ZINC_FINGER_C2H2_1"/>
    <property type="match status" value="4"/>
</dbReference>
<sequence>MQSSNLGLDFPRLPIPQSRALYQRALAPLLQLPAKGGMDVSTLLNRRNHPEGNDELSRFQQSLQMDGEASYGMDQGPTLAHHSQSIQQSHVLPYNMMAAPQHSPQLYAPSSCMPGHDSQTTGSDGNLPPVKVKTETATKSFPCSTCSKGFARRSDLARHERIHSGDRPHVCDHPNCNKSFIQRSALTVHLRVHTGEKPHLCGNCGKPFSDSSSLARHRRTHSGKRPYKCEYANCQKTFTRRTTLTRHQNSHTGTLEEAAAEVNAKLAPALPQSQSVYGSTSGGSSRNSTASPADRTLSISPNSELPPLAIGIQRQGSDYGFLPQTHSLPPHMRSDFGQNSPRSTPPLTAHSLQNYTSAPQQRPTTSHPPAYGPPQPLEPPANGTASGSASPHLGALVWGSPGGGTLPTPSPLDNYGYPDPAYGGHSLYYPGSAIRRPQSTEPEDYGLRPRHGHMSHHVAMPGDWTSMPLALQDNRQERFVM</sequence>
<protein>
    <recommendedName>
        <fullName evidence="7">C2H2-type domain-containing protein</fullName>
    </recommendedName>
</protein>
<feature type="compositionally biased region" description="Polar residues" evidence="6">
    <location>
        <begin position="336"/>
        <end position="367"/>
    </location>
</feature>
<feature type="region of interest" description="Disordered" evidence="6">
    <location>
        <begin position="273"/>
        <end position="412"/>
    </location>
</feature>
<dbReference type="RefSeq" id="XP_016619853.1">
    <property type="nucleotide sequence ID" value="XM_016763529.1"/>
</dbReference>
<name>A0A0D2I8R3_CLAB1</name>
<feature type="domain" description="C2H2-type" evidence="7">
    <location>
        <begin position="199"/>
        <end position="226"/>
    </location>
</feature>
<dbReference type="GO" id="GO:0005667">
    <property type="term" value="C:transcription regulator complex"/>
    <property type="evidence" value="ECO:0007669"/>
    <property type="project" value="TreeGrafter"/>
</dbReference>
<feature type="domain" description="C2H2-type" evidence="7">
    <location>
        <begin position="227"/>
        <end position="256"/>
    </location>
</feature>
<evidence type="ECO:0000256" key="1">
    <source>
        <dbReference type="ARBA" id="ARBA00022723"/>
    </source>
</evidence>
<evidence type="ECO:0000259" key="7">
    <source>
        <dbReference type="PROSITE" id="PS50157"/>
    </source>
</evidence>
<keyword evidence="4" id="KW-0862">Zinc</keyword>
<dbReference type="PANTHER" id="PTHR14003">
    <property type="entry name" value="TRANSCRIPTIONAL REPRESSOR PROTEIN YY"/>
    <property type="match status" value="1"/>
</dbReference>
<evidence type="ECO:0000313" key="8">
    <source>
        <dbReference type="EMBL" id="KIW93184.1"/>
    </source>
</evidence>
<proteinExistence type="predicted"/>
<dbReference type="AlphaFoldDB" id="A0A0D2I8R3"/>
<feature type="domain" description="C2H2-type" evidence="7">
    <location>
        <begin position="141"/>
        <end position="168"/>
    </location>
</feature>
<dbReference type="FunFam" id="3.30.160.60:FF:000925">
    <property type="entry name" value="Zinc finger protein 668"/>
    <property type="match status" value="1"/>
</dbReference>
<dbReference type="SMART" id="SM00355">
    <property type="entry name" value="ZnF_C2H2"/>
    <property type="match status" value="4"/>
</dbReference>
<keyword evidence="9" id="KW-1185">Reference proteome</keyword>
<keyword evidence="2" id="KW-0677">Repeat</keyword>
<evidence type="ECO:0000256" key="3">
    <source>
        <dbReference type="ARBA" id="ARBA00022771"/>
    </source>
</evidence>
<dbReference type="OrthoDB" id="3437960at2759"/>
<evidence type="ECO:0000256" key="6">
    <source>
        <dbReference type="SAM" id="MobiDB-lite"/>
    </source>
</evidence>